<protein>
    <submittedName>
        <fullName evidence="1">Uncharacterized protein</fullName>
    </submittedName>
</protein>
<sequence>MNHQPTILLGMPPDNEIFRLIETNLKYHGFNVINIVDDGSQFQYPSFYDWAQTKFRQLALRDKQAKQQLRASQLHTQIADLLSKNEQIDYALFIRADIYSEDMLHLIRQHIRFNMVNYQWDGMNRYPNIKTRIPLFDRFYIFDPDDSYAKFLPNTNFYFDYDLKLPLENNNDTFYFTGSHLPGRELLIHNFNSSARKKGWNLNFHIYCGSKRQHNFSNYKKLYPNNINIISHNISFLENLKNARKAKVLVDLKAPDHNGLSFRIFESIGYQKKLITTNHNVKKYDFYHPNNIFIWDGIQFNGIDNFLETPYYPIDTTIREKYGFLNWIRYTLDLPPYKPINLPAI</sequence>
<comment type="caution">
    <text evidence="1">The sequence shown here is derived from an EMBL/GenBank/DDBJ whole genome shotgun (WGS) entry which is preliminary data.</text>
</comment>
<gene>
    <name evidence="1" type="ORF">A7P89_05380</name>
</gene>
<reference evidence="2" key="1">
    <citation type="submission" date="2016-05" db="EMBL/GenBank/DDBJ databases">
        <title>Draft genome of Corynebacterium afermentans subsp. afermentans LCDC 88199T.</title>
        <authorList>
            <person name="Bernier A.-M."/>
            <person name="Bernard K."/>
        </authorList>
    </citation>
    <scope>NUCLEOTIDE SEQUENCE [LARGE SCALE GENOMIC DNA]</scope>
    <source>
        <strain evidence="2">NML120819</strain>
    </source>
</reference>
<name>A0A1A9RR48_EIKCO</name>
<dbReference type="Proteomes" id="UP000078103">
    <property type="component" value="Unassembled WGS sequence"/>
</dbReference>
<evidence type="ECO:0000313" key="1">
    <source>
        <dbReference type="EMBL" id="OAM22218.1"/>
    </source>
</evidence>
<organism evidence="1 2">
    <name type="scientific">Eikenella corrodens</name>
    <dbReference type="NCBI Taxonomy" id="539"/>
    <lineage>
        <taxon>Bacteria</taxon>
        <taxon>Pseudomonadati</taxon>
        <taxon>Pseudomonadota</taxon>
        <taxon>Betaproteobacteria</taxon>
        <taxon>Neisseriales</taxon>
        <taxon>Neisseriaceae</taxon>
        <taxon>Eikenella</taxon>
    </lineage>
</organism>
<proteinExistence type="predicted"/>
<dbReference type="EMBL" id="LXSH01000017">
    <property type="protein sequence ID" value="OAM22218.1"/>
    <property type="molecule type" value="Genomic_DNA"/>
</dbReference>
<evidence type="ECO:0000313" key="2">
    <source>
        <dbReference type="Proteomes" id="UP000078103"/>
    </source>
</evidence>
<accession>A0A1A9RR48</accession>
<dbReference type="RefSeq" id="WP_064105674.1">
    <property type="nucleotide sequence ID" value="NZ_LXSH01000017.1"/>
</dbReference>
<dbReference type="AlphaFoldDB" id="A0A1A9RR48"/>